<organism evidence="1 2">
    <name type="scientific">Buddleja alternifolia</name>
    <dbReference type="NCBI Taxonomy" id="168488"/>
    <lineage>
        <taxon>Eukaryota</taxon>
        <taxon>Viridiplantae</taxon>
        <taxon>Streptophyta</taxon>
        <taxon>Embryophyta</taxon>
        <taxon>Tracheophyta</taxon>
        <taxon>Spermatophyta</taxon>
        <taxon>Magnoliopsida</taxon>
        <taxon>eudicotyledons</taxon>
        <taxon>Gunneridae</taxon>
        <taxon>Pentapetalae</taxon>
        <taxon>asterids</taxon>
        <taxon>lamiids</taxon>
        <taxon>Lamiales</taxon>
        <taxon>Scrophulariaceae</taxon>
        <taxon>Buddlejeae</taxon>
        <taxon>Buddleja</taxon>
    </lineage>
</organism>
<comment type="caution">
    <text evidence="1">The sequence shown here is derived from an EMBL/GenBank/DDBJ whole genome shotgun (WGS) entry which is preliminary data.</text>
</comment>
<dbReference type="AlphaFoldDB" id="A0AAV6WSM4"/>
<gene>
    <name evidence="1" type="ORF">BUALT_Bualt11G0037800</name>
</gene>
<reference evidence="1" key="1">
    <citation type="submission" date="2019-10" db="EMBL/GenBank/DDBJ databases">
        <authorList>
            <person name="Zhang R."/>
            <person name="Pan Y."/>
            <person name="Wang J."/>
            <person name="Ma R."/>
            <person name="Yu S."/>
        </authorList>
    </citation>
    <scope>NUCLEOTIDE SEQUENCE</scope>
    <source>
        <strain evidence="1">LA-IB0</strain>
        <tissue evidence="1">Leaf</tissue>
    </source>
</reference>
<evidence type="ECO:0008006" key="3">
    <source>
        <dbReference type="Google" id="ProtNLM"/>
    </source>
</evidence>
<keyword evidence="2" id="KW-1185">Reference proteome</keyword>
<evidence type="ECO:0000313" key="2">
    <source>
        <dbReference type="Proteomes" id="UP000826271"/>
    </source>
</evidence>
<protein>
    <recommendedName>
        <fullName evidence="3">Tafazzin family protein</fullName>
    </recommendedName>
</protein>
<dbReference type="EMBL" id="WHWC01000011">
    <property type="protein sequence ID" value="KAG8373566.1"/>
    <property type="molecule type" value="Genomic_DNA"/>
</dbReference>
<proteinExistence type="predicted"/>
<name>A0AAV6WSM4_9LAMI</name>
<dbReference type="Proteomes" id="UP000826271">
    <property type="component" value="Unassembled WGS sequence"/>
</dbReference>
<sequence>MNRQVMPENYMFGRRPPFPLCNKDIRIVIGEPMMFDVPNLKKKAVDMSRDLSFSRAGWPPTTPCGLDEASQRYLYTTISEQIRRVMENLRNVSKSCLKTN</sequence>
<accession>A0AAV6WSM4</accession>
<evidence type="ECO:0000313" key="1">
    <source>
        <dbReference type="EMBL" id="KAG8373566.1"/>
    </source>
</evidence>